<dbReference type="EMBL" id="GBXM01087984">
    <property type="protein sequence ID" value="JAH20593.1"/>
    <property type="molecule type" value="Transcribed_RNA"/>
</dbReference>
<organism evidence="1">
    <name type="scientific">Anguilla anguilla</name>
    <name type="common">European freshwater eel</name>
    <name type="synonym">Muraena anguilla</name>
    <dbReference type="NCBI Taxonomy" id="7936"/>
    <lineage>
        <taxon>Eukaryota</taxon>
        <taxon>Metazoa</taxon>
        <taxon>Chordata</taxon>
        <taxon>Craniata</taxon>
        <taxon>Vertebrata</taxon>
        <taxon>Euteleostomi</taxon>
        <taxon>Actinopterygii</taxon>
        <taxon>Neopterygii</taxon>
        <taxon>Teleostei</taxon>
        <taxon>Anguilliformes</taxon>
        <taxon>Anguillidae</taxon>
        <taxon>Anguilla</taxon>
    </lineage>
</organism>
<name>A0A0E9QWV1_ANGAN</name>
<protein>
    <submittedName>
        <fullName evidence="1">Uncharacterized protein</fullName>
    </submittedName>
</protein>
<dbReference type="AlphaFoldDB" id="A0A0E9QWV1"/>
<sequence>MLYPHSFPTTSPQMAMELSLNLPRKIKLNKFKRKCLNARGSLKLWSL</sequence>
<proteinExistence type="predicted"/>
<accession>A0A0E9QWV1</accession>
<reference evidence="1" key="1">
    <citation type="submission" date="2014-11" db="EMBL/GenBank/DDBJ databases">
        <authorList>
            <person name="Amaro Gonzalez C."/>
        </authorList>
    </citation>
    <scope>NUCLEOTIDE SEQUENCE</scope>
</reference>
<evidence type="ECO:0000313" key="1">
    <source>
        <dbReference type="EMBL" id="JAH20593.1"/>
    </source>
</evidence>
<reference evidence="1" key="2">
    <citation type="journal article" date="2015" name="Fish Shellfish Immunol.">
        <title>Early steps in the European eel (Anguilla anguilla)-Vibrio vulnificus interaction in the gills: Role of the RtxA13 toxin.</title>
        <authorList>
            <person name="Callol A."/>
            <person name="Pajuelo D."/>
            <person name="Ebbesson L."/>
            <person name="Teles M."/>
            <person name="MacKenzie S."/>
            <person name="Amaro C."/>
        </authorList>
    </citation>
    <scope>NUCLEOTIDE SEQUENCE</scope>
</reference>